<organism evidence="1 2">
    <name type="scientific">Anopheles albimanus</name>
    <name type="common">New world malaria mosquito</name>
    <dbReference type="NCBI Taxonomy" id="7167"/>
    <lineage>
        <taxon>Eukaryota</taxon>
        <taxon>Metazoa</taxon>
        <taxon>Ecdysozoa</taxon>
        <taxon>Arthropoda</taxon>
        <taxon>Hexapoda</taxon>
        <taxon>Insecta</taxon>
        <taxon>Pterygota</taxon>
        <taxon>Neoptera</taxon>
        <taxon>Endopterygota</taxon>
        <taxon>Diptera</taxon>
        <taxon>Nematocera</taxon>
        <taxon>Culicoidea</taxon>
        <taxon>Culicidae</taxon>
        <taxon>Anophelinae</taxon>
        <taxon>Anopheles</taxon>
    </lineage>
</organism>
<dbReference type="AlphaFoldDB" id="A0A182FXH5"/>
<reference evidence="1" key="2">
    <citation type="submission" date="2022-08" db="UniProtKB">
        <authorList>
            <consortium name="EnsemblMetazoa"/>
        </authorList>
    </citation>
    <scope>IDENTIFICATION</scope>
    <source>
        <strain evidence="1">STECLA/ALBI9_A</strain>
    </source>
</reference>
<name>A0A182FXH5_ANOAL</name>
<dbReference type="VEuPathDB" id="VectorBase:AALB014346"/>
<dbReference type="EnsemblMetazoa" id="AALB014346-RA">
    <property type="protein sequence ID" value="AALB014346-PA"/>
    <property type="gene ID" value="AALB014346"/>
</dbReference>
<reference evidence="1 2" key="1">
    <citation type="journal article" date="2017" name="G3 (Bethesda)">
        <title>The Physical Genome Mapping of Anopheles albimanus Corrected Scaffold Misassemblies and Identified Interarm Rearrangements in Genus Anopheles.</title>
        <authorList>
            <person name="Artemov G.N."/>
            <person name="Peery A.N."/>
            <person name="Jiang X."/>
            <person name="Tu Z."/>
            <person name="Stegniy V.N."/>
            <person name="Sharakhova M.V."/>
            <person name="Sharakhov I.V."/>
        </authorList>
    </citation>
    <scope>NUCLEOTIDE SEQUENCE [LARGE SCALE GENOMIC DNA]</scope>
    <source>
        <strain evidence="1 2">ALBI9_A</strain>
    </source>
</reference>
<sequence length="122" mass="13481">MTSKFAFLILLAFLAVYLPQSVFSCNFGFGTRVSGDSLLYSIVVSKGPVAVPANLEVQLDYKPNPLYNEQISLASISTDSTNSCTFNVPQDVKKHVYTPVRSNTPITEFVVKMDIYGIRYGN</sequence>
<accession>A0A182FXH5</accession>
<evidence type="ECO:0000313" key="1">
    <source>
        <dbReference type="EnsemblMetazoa" id="AALB014346-PA"/>
    </source>
</evidence>
<dbReference type="STRING" id="7167.A0A182FXH5"/>
<proteinExistence type="predicted"/>
<evidence type="ECO:0000313" key="2">
    <source>
        <dbReference type="Proteomes" id="UP000069272"/>
    </source>
</evidence>
<dbReference type="PROSITE" id="PS51257">
    <property type="entry name" value="PROKAR_LIPOPROTEIN"/>
    <property type="match status" value="1"/>
</dbReference>
<protein>
    <submittedName>
        <fullName evidence="1">Uncharacterized protein</fullName>
    </submittedName>
</protein>
<keyword evidence="2" id="KW-1185">Reference proteome</keyword>
<dbReference type="Proteomes" id="UP000069272">
    <property type="component" value="Chromosome 2R"/>
</dbReference>